<keyword evidence="11" id="KW-0234">DNA repair</keyword>
<dbReference type="PROSITE" id="PS51533">
    <property type="entry name" value="ADD"/>
    <property type="match status" value="1"/>
</dbReference>
<comment type="subcellular location">
    <subcellularLocation>
        <location evidence="1">Nucleus</location>
    </subcellularLocation>
</comment>
<evidence type="ECO:0000256" key="2">
    <source>
        <dbReference type="ARBA" id="ARBA00007025"/>
    </source>
</evidence>
<feature type="compositionally biased region" description="Polar residues" evidence="15">
    <location>
        <begin position="231"/>
        <end position="240"/>
    </location>
</feature>
<dbReference type="PANTHER" id="PTHR46357">
    <property type="entry name" value="TRANSCRIPTIONAL REGULATOR ATRX"/>
    <property type="match status" value="1"/>
</dbReference>
<dbReference type="CDD" id="cd11726">
    <property type="entry name" value="ADDz_ATRX"/>
    <property type="match status" value="1"/>
</dbReference>
<evidence type="ECO:0000256" key="7">
    <source>
        <dbReference type="ARBA" id="ARBA00022801"/>
    </source>
</evidence>
<dbReference type="GO" id="GO:0031297">
    <property type="term" value="P:replication fork processing"/>
    <property type="evidence" value="ECO:0007669"/>
    <property type="project" value="TreeGrafter"/>
</dbReference>
<accession>E4WQF2</accession>
<keyword evidence="14" id="KW-0175">Coiled coil</keyword>
<dbReference type="InterPro" id="IPR011011">
    <property type="entry name" value="Znf_FYVE_PHD"/>
</dbReference>
<evidence type="ECO:0000313" key="18">
    <source>
        <dbReference type="Proteomes" id="UP000001307"/>
    </source>
</evidence>
<keyword evidence="7" id="KW-0378">Hydrolase</keyword>
<keyword evidence="3" id="KW-0479">Metal-binding</keyword>
<gene>
    <name evidence="17" type="ORF">GSOID_T00000901001</name>
</gene>
<evidence type="ECO:0000256" key="1">
    <source>
        <dbReference type="ARBA" id="ARBA00004123"/>
    </source>
</evidence>
<dbReference type="InterPro" id="IPR013083">
    <property type="entry name" value="Znf_RING/FYVE/PHD"/>
</dbReference>
<dbReference type="GO" id="GO:0031490">
    <property type="term" value="F:chromatin DNA binding"/>
    <property type="evidence" value="ECO:0007669"/>
    <property type="project" value="TreeGrafter"/>
</dbReference>
<reference evidence="17" key="1">
    <citation type="journal article" date="2010" name="Science">
        <title>Plasticity of animal genome architecture unmasked by rapid evolution of a pelagic tunicate.</title>
        <authorList>
            <person name="Denoeud F."/>
            <person name="Henriet S."/>
            <person name="Mungpakdee S."/>
            <person name="Aury J.M."/>
            <person name="Da Silva C."/>
            <person name="Brinkmann H."/>
            <person name="Mikhaleva J."/>
            <person name="Olsen L.C."/>
            <person name="Jubin C."/>
            <person name="Canestro C."/>
            <person name="Bouquet J.M."/>
            <person name="Danks G."/>
            <person name="Poulain J."/>
            <person name="Campsteijn C."/>
            <person name="Adamski M."/>
            <person name="Cross I."/>
            <person name="Yadetie F."/>
            <person name="Muffato M."/>
            <person name="Louis A."/>
            <person name="Butcher S."/>
            <person name="Tsagkogeorga G."/>
            <person name="Konrad A."/>
            <person name="Singh S."/>
            <person name="Jensen M.F."/>
            <person name="Cong E.H."/>
            <person name="Eikeseth-Otteraa H."/>
            <person name="Noel B."/>
            <person name="Anthouard V."/>
            <person name="Porcel B.M."/>
            <person name="Kachouri-Lafond R."/>
            <person name="Nishino A."/>
            <person name="Ugolini M."/>
            <person name="Chourrout P."/>
            <person name="Nishida H."/>
            <person name="Aasland R."/>
            <person name="Huzurbazar S."/>
            <person name="Westhof E."/>
            <person name="Delsuc F."/>
            <person name="Lehrach H."/>
            <person name="Reinhardt R."/>
            <person name="Weissenbach J."/>
            <person name="Roy S.W."/>
            <person name="Artiguenave F."/>
            <person name="Postlethwait J.H."/>
            <person name="Manak J.R."/>
            <person name="Thompson E.M."/>
            <person name="Jaillon O."/>
            <person name="Du Pasquier L."/>
            <person name="Boudinot P."/>
            <person name="Liberles D.A."/>
            <person name="Volff J.N."/>
            <person name="Philippe H."/>
            <person name="Lenhard B."/>
            <person name="Roest Crollius H."/>
            <person name="Wincker P."/>
            <person name="Chourrout D."/>
        </authorList>
    </citation>
    <scope>NUCLEOTIDE SEQUENCE [LARGE SCALE GENOMIC DNA]</scope>
</reference>
<dbReference type="PANTHER" id="PTHR46357:SF1">
    <property type="entry name" value="TRANSCRIPTIONAL REGULATOR ATRX"/>
    <property type="match status" value="1"/>
</dbReference>
<dbReference type="Proteomes" id="UP000001307">
    <property type="component" value="Unassembled WGS sequence"/>
</dbReference>
<dbReference type="GO" id="GO:0010468">
    <property type="term" value="P:regulation of gene expression"/>
    <property type="evidence" value="ECO:0007669"/>
    <property type="project" value="UniProtKB-ARBA"/>
</dbReference>
<protein>
    <recommendedName>
        <fullName evidence="16">PHD-type domain-containing protein</fullName>
    </recommendedName>
</protein>
<evidence type="ECO:0000256" key="11">
    <source>
        <dbReference type="ARBA" id="ARBA00023204"/>
    </source>
</evidence>
<keyword evidence="8" id="KW-0862">Zinc</keyword>
<dbReference type="InterPro" id="IPR052131">
    <property type="entry name" value="ATRX_domain-containing"/>
</dbReference>
<keyword evidence="5" id="KW-0227">DNA damage</keyword>
<dbReference type="GO" id="GO:0003678">
    <property type="term" value="F:DNA helicase activity"/>
    <property type="evidence" value="ECO:0007669"/>
    <property type="project" value="UniProtKB-EC"/>
</dbReference>
<evidence type="ECO:0000256" key="13">
    <source>
        <dbReference type="ARBA" id="ARBA00047995"/>
    </source>
</evidence>
<organism evidence="17">
    <name type="scientific">Oikopleura dioica</name>
    <name type="common">Tunicate</name>
    <dbReference type="NCBI Taxonomy" id="34765"/>
    <lineage>
        <taxon>Eukaryota</taxon>
        <taxon>Metazoa</taxon>
        <taxon>Chordata</taxon>
        <taxon>Tunicata</taxon>
        <taxon>Appendicularia</taxon>
        <taxon>Copelata</taxon>
        <taxon>Oikopleuridae</taxon>
        <taxon>Oikopleura</taxon>
    </lineage>
</organism>
<dbReference type="EMBL" id="FN653015">
    <property type="protein sequence ID" value="CBY20893.1"/>
    <property type="molecule type" value="Genomic_DNA"/>
</dbReference>
<keyword evidence="10" id="KW-0238">DNA-binding</keyword>
<keyword evidence="9" id="KW-0067">ATP-binding</keyword>
<keyword evidence="6" id="KW-0863">Zinc-finger</keyword>
<evidence type="ECO:0000256" key="14">
    <source>
        <dbReference type="SAM" id="Coils"/>
    </source>
</evidence>
<comment type="similarity">
    <text evidence="2">Belongs to the SNF2/RAD54 helicase family.</text>
</comment>
<evidence type="ECO:0000256" key="8">
    <source>
        <dbReference type="ARBA" id="ARBA00022833"/>
    </source>
</evidence>
<keyword evidence="12" id="KW-0539">Nucleus</keyword>
<evidence type="ECO:0000256" key="5">
    <source>
        <dbReference type="ARBA" id="ARBA00022763"/>
    </source>
</evidence>
<dbReference type="GO" id="GO:0005634">
    <property type="term" value="C:nucleus"/>
    <property type="evidence" value="ECO:0007669"/>
    <property type="project" value="UniProtKB-SubCell"/>
</dbReference>
<keyword evidence="18" id="KW-1185">Reference proteome</keyword>
<dbReference type="GO" id="GO:0006281">
    <property type="term" value="P:DNA repair"/>
    <property type="evidence" value="ECO:0007669"/>
    <property type="project" value="UniProtKB-KW"/>
</dbReference>
<evidence type="ECO:0000256" key="3">
    <source>
        <dbReference type="ARBA" id="ARBA00022723"/>
    </source>
</evidence>
<dbReference type="GO" id="GO:0006338">
    <property type="term" value="P:chromatin remodeling"/>
    <property type="evidence" value="ECO:0007669"/>
    <property type="project" value="TreeGrafter"/>
</dbReference>
<evidence type="ECO:0000256" key="4">
    <source>
        <dbReference type="ARBA" id="ARBA00022741"/>
    </source>
</evidence>
<evidence type="ECO:0000259" key="16">
    <source>
        <dbReference type="PROSITE" id="PS51533"/>
    </source>
</evidence>
<dbReference type="OrthoDB" id="2020972at2759"/>
<evidence type="ECO:0000313" key="17">
    <source>
        <dbReference type="EMBL" id="CBY20893.1"/>
    </source>
</evidence>
<dbReference type="GO" id="GO:0005721">
    <property type="term" value="C:pericentric heterochromatin"/>
    <property type="evidence" value="ECO:0007669"/>
    <property type="project" value="TreeGrafter"/>
</dbReference>
<evidence type="ECO:0000256" key="9">
    <source>
        <dbReference type="ARBA" id="ARBA00022840"/>
    </source>
</evidence>
<dbReference type="GO" id="GO:0005524">
    <property type="term" value="F:ATP binding"/>
    <property type="evidence" value="ECO:0007669"/>
    <property type="project" value="UniProtKB-KW"/>
</dbReference>
<feature type="compositionally biased region" description="Basic residues" evidence="15">
    <location>
        <begin position="249"/>
        <end position="258"/>
    </location>
</feature>
<name>E4WQF2_OIKDI</name>
<dbReference type="InParanoid" id="E4WQF2"/>
<dbReference type="InterPro" id="IPR025766">
    <property type="entry name" value="ADD"/>
</dbReference>
<dbReference type="GO" id="GO:0008270">
    <property type="term" value="F:zinc ion binding"/>
    <property type="evidence" value="ECO:0007669"/>
    <property type="project" value="UniProtKB-KW"/>
</dbReference>
<evidence type="ECO:0000256" key="15">
    <source>
        <dbReference type="SAM" id="MobiDB-lite"/>
    </source>
</evidence>
<feature type="region of interest" description="Disordered" evidence="15">
    <location>
        <begin position="218"/>
        <end position="277"/>
    </location>
</feature>
<dbReference type="AlphaFoldDB" id="E4WQF2"/>
<evidence type="ECO:0000256" key="10">
    <source>
        <dbReference type="ARBA" id="ARBA00023125"/>
    </source>
</evidence>
<feature type="coiled-coil region" evidence="14">
    <location>
        <begin position="136"/>
        <end position="163"/>
    </location>
</feature>
<dbReference type="GO" id="GO:0016787">
    <property type="term" value="F:hydrolase activity"/>
    <property type="evidence" value="ECO:0007669"/>
    <property type="project" value="UniProtKB-KW"/>
</dbReference>
<dbReference type="Pfam" id="PF17981">
    <property type="entry name" value="ADD_ATRX"/>
    <property type="match status" value="1"/>
</dbReference>
<keyword evidence="4" id="KW-0547">Nucleotide-binding</keyword>
<proteinExistence type="inferred from homology"/>
<feature type="domain" description="PHD-type" evidence="16">
    <location>
        <begin position="9"/>
        <end position="143"/>
    </location>
</feature>
<evidence type="ECO:0000256" key="6">
    <source>
        <dbReference type="ARBA" id="ARBA00022771"/>
    </source>
</evidence>
<evidence type="ECO:0000256" key="12">
    <source>
        <dbReference type="ARBA" id="ARBA00023242"/>
    </source>
</evidence>
<comment type="catalytic activity">
    <reaction evidence="13">
        <text>ATP + H2O = ADP + phosphate + H(+)</text>
        <dbReference type="Rhea" id="RHEA:13065"/>
        <dbReference type="ChEBI" id="CHEBI:15377"/>
        <dbReference type="ChEBI" id="CHEBI:15378"/>
        <dbReference type="ChEBI" id="CHEBI:30616"/>
        <dbReference type="ChEBI" id="CHEBI:43474"/>
        <dbReference type="ChEBI" id="CHEBI:456216"/>
        <dbReference type="EC" id="3.6.4.12"/>
    </reaction>
</comment>
<sequence>MNPFSDVEHPWSWMHREEIGCSSCPAQLNPFDIFFTHPVMKTLQCEKCSEFYSNGLFTTDAEGYYEHCRWCADGGTLYGCDKCVESFCKQCVLRNLGRVGVTECEASGKWVCYICDSSKVAKPVEFAQRVKKCVKLHDIALEEQQKKKELNRLKRQRVLAAQQRAKSKRSDGESTDEEEIERQLLGFVKVFEKMIEDEDVDHRTKRLVLAKIIESSENESEPEFKEDLASSDENGPSTSKPKARVNLLSKKKGKKVVPQKKESSEDESSDGSSSGFD</sequence>
<dbReference type="SUPFAM" id="SSF57903">
    <property type="entry name" value="FYVE/PHD zinc finger"/>
    <property type="match status" value="1"/>
</dbReference>
<dbReference type="InterPro" id="IPR041430">
    <property type="entry name" value="ADD_ATRX"/>
</dbReference>
<dbReference type="Gene3D" id="3.30.40.10">
    <property type="entry name" value="Zinc/RING finger domain, C3HC4 (zinc finger)"/>
    <property type="match status" value="1"/>
</dbReference>